<dbReference type="Pfam" id="PF04738">
    <property type="entry name" value="Lant_dehydr_N"/>
    <property type="match status" value="1"/>
</dbReference>
<evidence type="ECO:0000259" key="2">
    <source>
        <dbReference type="Pfam" id="PF14028"/>
    </source>
</evidence>
<dbReference type="InterPro" id="IPR023809">
    <property type="entry name" value="Thiopep_bacteriocin_synth_dom"/>
</dbReference>
<proteinExistence type="predicted"/>
<dbReference type="NCBIfam" id="TIGR03891">
    <property type="entry name" value="thiopep_ocin"/>
    <property type="match status" value="1"/>
</dbReference>
<evidence type="ECO:0000313" key="4">
    <source>
        <dbReference type="Proteomes" id="UP000256769"/>
    </source>
</evidence>
<protein>
    <recommendedName>
        <fullName evidence="5">Lantibiotic dehydratase</fullName>
    </recommendedName>
</protein>
<keyword evidence="4" id="KW-1185">Reference proteome</keyword>
<dbReference type="Pfam" id="PF14028">
    <property type="entry name" value="Lant_dehydr_C"/>
    <property type="match status" value="1"/>
</dbReference>
<dbReference type="EMBL" id="QNUE01000008">
    <property type="protein sequence ID" value="REC66448.1"/>
    <property type="molecule type" value="Genomic_DNA"/>
</dbReference>
<evidence type="ECO:0000259" key="1">
    <source>
        <dbReference type="Pfam" id="PF04738"/>
    </source>
</evidence>
<comment type="caution">
    <text evidence="3">The sequence shown here is derived from an EMBL/GenBank/DDBJ whole genome shotgun (WGS) entry which is preliminary data.</text>
</comment>
<dbReference type="AlphaFoldDB" id="A0A3D9CL39"/>
<name>A0A3D9CL39_9FLAO</name>
<dbReference type="InterPro" id="IPR006827">
    <property type="entry name" value="Lant_deHydtase_N"/>
</dbReference>
<feature type="domain" description="Thiopeptide-type bacteriocin biosynthesis" evidence="2">
    <location>
        <begin position="758"/>
        <end position="1012"/>
    </location>
</feature>
<evidence type="ECO:0000313" key="3">
    <source>
        <dbReference type="EMBL" id="REC66448.1"/>
    </source>
</evidence>
<organism evidence="3 4">
    <name type="scientific">Chryseobacterium flavum</name>
    <dbReference type="NCBI Taxonomy" id="415851"/>
    <lineage>
        <taxon>Bacteria</taxon>
        <taxon>Pseudomonadati</taxon>
        <taxon>Bacteroidota</taxon>
        <taxon>Flavobacteriia</taxon>
        <taxon>Flavobacteriales</taxon>
        <taxon>Weeksellaceae</taxon>
        <taxon>Chryseobacterium group</taxon>
        <taxon>Chryseobacterium</taxon>
    </lineage>
</organism>
<dbReference type="RefSeq" id="WP_115959851.1">
    <property type="nucleotide sequence ID" value="NZ_CBCRVL010000003.1"/>
</dbReference>
<reference evidence="3 4" key="1">
    <citation type="journal article" date="2007" name="Int. J. Syst. Evol. Microbiol.">
        <title>Chryseobacterium flavum sp. nov., isolated from polluted soil.</title>
        <authorList>
            <person name="Zhou Y."/>
            <person name="Dong J."/>
            <person name="Wang X."/>
            <person name="Huang X."/>
            <person name="Zhang K.Y."/>
            <person name="Zhang Y.Q."/>
            <person name="Guo Y.F."/>
            <person name="Lai R."/>
            <person name="Li W.J."/>
        </authorList>
    </citation>
    <scope>NUCLEOTIDE SEQUENCE [LARGE SCALE GENOMIC DNA]</scope>
    <source>
        <strain evidence="3 4">KCTC 12877</strain>
    </source>
</reference>
<dbReference type="Proteomes" id="UP000256769">
    <property type="component" value="Unassembled WGS sequence"/>
</dbReference>
<gene>
    <name evidence="3" type="ORF">DRF59_11475</name>
</gene>
<evidence type="ECO:0008006" key="5">
    <source>
        <dbReference type="Google" id="ProtNLM"/>
    </source>
</evidence>
<sequence>MNDLFSKSVIRTPVKCFEYYQEILNYDKRDLFKLLIKDDFFLNALHTASPVFYSEFIKQNENSFSENQKMVLTCIKYIIRLSTRCTPFGLFSGNLVVEHGNDISECNIERSPGFIIHTRLDANLYQMFYENLEKDHNIRQLLRYYTNTSLYKHNNNYRYVEFTHNQQNGKRKYELTQVTIDIILKNIINNCSHGTKYPDLIKYIEDFGYERDEAAEYVNELIDSQIIISELSQSSIGGASEVELLKKLEKIQEEFNVKILNEKIESLKYIIDKEETINNSDQHISLENTKDLNAFFENQFPNKKNKVFLHKEINFTTQSNLPVSYDKFLQDASYVLDRIGDKSNIEEMRISKFKRLFVEKYGDSIQKLTDVLDAESGIGYGEFLNSGGIDDNPIIFNLQNSTSEYKNNVEIYSKDNYLISSIKKAIKNNLNVKLEESELKSYNPDGLKLGATFAYFGELYKDHDNKDIFYIKGIASSPINLLGRFTNSSEKITELVHEISTFEHEFFKDFICAEVDYIPESTLGNVILRKKFRGNHISYLASPVMDGNISIQDIYISVRNNKVVLTNEENKAIMPFYSNAFNINHPKNLPLFELLADIKYQYDYTNSKNLNIDKYHQFLDHIPRIEYKNVVLRRASWIIKFSELKKSQNVHIKGMKMLLSDYKVNRYITFEEWDNELLIDIENTYTLEILLKELEKKGSLILREYLLSEFKSAVKVNNKDVNNEIIFCKKNLNNSNEHKITIPKKRNIKQTFSPGSEWVYFKIYIGNKTADDLLIKLDKIIKDLIRGNFIKSFFYIKYTEDSFQLRLRLRLTKIDNFVTVFNAISSLLEKWKSNKRIHKFSLETYERELDRYGYSQIENFEEIFFKDSLLSLDFIKYSKTSDIPAWLFCAEYIFNTINALFNDRDKALEFIDFMKSSYDIEFNSNKHTTKSINQKYNDHKNILTEVFFKKNTLLQESTTLCYDILELLNKVKYSSKQEFFSYLGSVFHMHVIRVVRTNNRLYEYLIYSFLLKIIKTQIAVNLQYGQSIIK</sequence>
<feature type="domain" description="Lantibiotic dehydratase N-terminal" evidence="1">
    <location>
        <begin position="40"/>
        <end position="690"/>
    </location>
</feature>
<accession>A0A3D9CL39</accession>
<dbReference type="OrthoDB" id="1273722at2"/>